<evidence type="ECO:0000313" key="1">
    <source>
        <dbReference type="EMBL" id="EGD26304.1"/>
    </source>
</evidence>
<evidence type="ECO:0000313" key="2">
    <source>
        <dbReference type="Proteomes" id="UP000004245"/>
    </source>
</evidence>
<gene>
    <name evidence="1" type="ORF">HMPREF0724_10238</name>
</gene>
<name>E9SVH0_RHOHA</name>
<dbReference type="HOGENOM" id="CLU_3122063_0_0_11"/>
<organism evidence="1 2">
    <name type="scientific">Prescottella equi ATCC 33707</name>
    <dbReference type="NCBI Taxonomy" id="525370"/>
    <lineage>
        <taxon>Bacteria</taxon>
        <taxon>Bacillati</taxon>
        <taxon>Actinomycetota</taxon>
        <taxon>Actinomycetes</taxon>
        <taxon>Mycobacteriales</taxon>
        <taxon>Nocardiaceae</taxon>
        <taxon>Prescottella</taxon>
    </lineage>
</organism>
<accession>E9SVH0</accession>
<dbReference type="EMBL" id="ADNW02000001">
    <property type="protein sequence ID" value="EGD26304.1"/>
    <property type="molecule type" value="Genomic_DNA"/>
</dbReference>
<reference evidence="1" key="1">
    <citation type="submission" date="2011-01" db="EMBL/GenBank/DDBJ databases">
        <authorList>
            <person name="Muzny D."/>
            <person name="Qin X."/>
            <person name="Buhay C."/>
            <person name="Dugan-Rocha S."/>
            <person name="Ding Y."/>
            <person name="Chen G."/>
            <person name="Hawes A."/>
            <person name="Holder M."/>
            <person name="Jhangiani S."/>
            <person name="Johnson A."/>
            <person name="Khan Z."/>
            <person name="Li Z."/>
            <person name="Liu W."/>
            <person name="Liu X."/>
            <person name="Perez L."/>
            <person name="Shen H."/>
            <person name="Wang Q."/>
            <person name="Watt J."/>
            <person name="Xi L."/>
            <person name="Xin Y."/>
            <person name="Zhou J."/>
            <person name="Deng J."/>
            <person name="Jiang H."/>
            <person name="Liu Y."/>
            <person name="Qu J."/>
            <person name="Song X.-Z."/>
            <person name="Zhang L."/>
            <person name="Villasana D."/>
            <person name="Johnson A."/>
            <person name="Liu J."/>
            <person name="Liyanage D."/>
            <person name="Lorensuhewa L."/>
            <person name="Robinson T."/>
            <person name="Song A."/>
            <person name="Song B.-B."/>
            <person name="Dinh H."/>
            <person name="Thornton R."/>
            <person name="Coyle M."/>
            <person name="Francisco L."/>
            <person name="Jackson L."/>
            <person name="Javaid M."/>
            <person name="Korchina V."/>
            <person name="Kovar C."/>
            <person name="Mata R."/>
            <person name="Mathew T."/>
            <person name="Ngo R."/>
            <person name="Nguyen L."/>
            <person name="Nguyen N."/>
            <person name="Okwuonu G."/>
            <person name="Ongeri F."/>
            <person name="Pham C."/>
            <person name="Simmons D."/>
            <person name="Wilczek-Boney K."/>
            <person name="Hale W."/>
            <person name="Jakkamsetti A."/>
            <person name="Pham P."/>
            <person name="Ruth R."/>
            <person name="San Lucas F."/>
            <person name="Warren J."/>
            <person name="Zhang J."/>
            <person name="Zhao Z."/>
            <person name="Zhou C."/>
            <person name="Zhu D."/>
            <person name="Lee S."/>
            <person name="Bess C."/>
            <person name="Blankenburg K."/>
            <person name="Forbes L."/>
            <person name="Fu Q."/>
            <person name="Gubbala S."/>
            <person name="Hirani K."/>
            <person name="Jayaseelan J.C."/>
            <person name="Lara F."/>
            <person name="Munidasa M."/>
            <person name="Palculict T."/>
            <person name="Patil S."/>
            <person name="Pu L.-L."/>
            <person name="Saada N."/>
            <person name="Tang L."/>
            <person name="Weissenberger G."/>
            <person name="Zhu Y."/>
            <person name="Hemphill L."/>
            <person name="Shang Y."/>
            <person name="Youmans B."/>
            <person name="Ayvaz T."/>
            <person name="Ross M."/>
            <person name="Santibanez J."/>
            <person name="Aqrawi P."/>
            <person name="Gross S."/>
            <person name="Joshi V."/>
            <person name="Fowler G."/>
            <person name="Nazareth L."/>
            <person name="Reid J."/>
            <person name="Worley K."/>
            <person name="Petrosino J."/>
            <person name="Highlander S."/>
            <person name="Gibbs R."/>
        </authorList>
    </citation>
    <scope>NUCLEOTIDE SEQUENCE [LARGE SCALE GENOMIC DNA]</scope>
    <source>
        <strain evidence="1">ATCC 33707</strain>
    </source>
</reference>
<sequence length="50" mass="5032">MEGSIPNPAADTSTRSAPLPVRVCRLIGSGTAARSVGETSGGETYLPEGN</sequence>
<protein>
    <submittedName>
        <fullName evidence="1">Uncharacterized protein</fullName>
    </submittedName>
</protein>
<keyword evidence="2" id="KW-1185">Reference proteome</keyword>
<proteinExistence type="predicted"/>
<dbReference type="Proteomes" id="UP000004245">
    <property type="component" value="Unassembled WGS sequence"/>
</dbReference>
<dbReference type="AlphaFoldDB" id="E9SVH0"/>
<comment type="caution">
    <text evidence="1">The sequence shown here is derived from an EMBL/GenBank/DDBJ whole genome shotgun (WGS) entry which is preliminary data.</text>
</comment>